<gene>
    <name evidence="1" type="ordered locus">AciX9_2369</name>
</gene>
<dbReference type="eggNOG" id="COG3391">
    <property type="taxonomic scope" value="Bacteria"/>
</dbReference>
<sequence>MHSVHQHAAVRSSSRRIARPFARFALALAAVSLAGCGNQYRPVVSSVNPVGPASQPGKYAVAVSSNGTTSPGLVTIVDFSGDTTLITANLGANPQYLIVDPTGSEGYVLNGDGTFNSFAVSTSLLTSNVLQSTLPVGAAPVAILPQGTNLYIAEAGRNAIGQLTGSPSALKQELVTGPGTVYTVGISGAPRVYAITQGATGTAGAVKAIETTTNTISNTINVGTTPVYGVMTSDARRAFILNKGSNTVTVINSQTNAPDTFTGTAGTATNTIAVGTAPLWADFDNTRSELLVANAGGGTATTPGSVTVINIPLCSANTVTTNPNCDVNNPVDAVGFGQVLANIPVGVNPVQIAVLADGSQAFVANAGNAAAGIAGSVSIINLQTDTVVATIPAANTTVQGDAFVHGHPGTIAVTAGNPTGKVYITSPDSTDLTVIRTDTDQVQTHITLQGNGVYVRTNLP</sequence>
<dbReference type="Proteomes" id="UP000000343">
    <property type="component" value="Chromosome"/>
</dbReference>
<dbReference type="RefSeq" id="WP_013580722.1">
    <property type="nucleotide sequence ID" value="NC_015064.1"/>
</dbReference>
<dbReference type="InterPro" id="IPR011045">
    <property type="entry name" value="N2O_reductase_N"/>
</dbReference>
<dbReference type="InterPro" id="IPR015943">
    <property type="entry name" value="WD40/YVTN_repeat-like_dom_sf"/>
</dbReference>
<proteinExistence type="predicted"/>
<dbReference type="InterPro" id="IPR051200">
    <property type="entry name" value="Host-pathogen_enzymatic-act"/>
</dbReference>
<dbReference type="InterPro" id="IPR011048">
    <property type="entry name" value="Haem_d1_sf"/>
</dbReference>
<dbReference type="Gene3D" id="2.130.10.10">
    <property type="entry name" value="YVTN repeat-like/Quinoprotein amine dehydrogenase"/>
    <property type="match status" value="3"/>
</dbReference>
<dbReference type="AlphaFoldDB" id="E8X4J6"/>
<dbReference type="SUPFAM" id="SSF50974">
    <property type="entry name" value="Nitrous oxide reductase, N-terminal domain"/>
    <property type="match status" value="1"/>
</dbReference>
<evidence type="ECO:0000313" key="2">
    <source>
        <dbReference type="Proteomes" id="UP000000343"/>
    </source>
</evidence>
<organism evidence="2">
    <name type="scientific">Granulicella tundricola (strain ATCC BAA-1859 / DSM 23138 / MP5ACTX9)</name>
    <dbReference type="NCBI Taxonomy" id="1198114"/>
    <lineage>
        <taxon>Bacteria</taxon>
        <taxon>Pseudomonadati</taxon>
        <taxon>Acidobacteriota</taxon>
        <taxon>Terriglobia</taxon>
        <taxon>Terriglobales</taxon>
        <taxon>Acidobacteriaceae</taxon>
        <taxon>Granulicella</taxon>
    </lineage>
</organism>
<dbReference type="PANTHER" id="PTHR47197:SF3">
    <property type="entry name" value="DIHYDRO-HEME D1 DEHYDROGENASE"/>
    <property type="match status" value="1"/>
</dbReference>
<dbReference type="PaxDb" id="1198114-AciX9_2369"/>
<evidence type="ECO:0008006" key="3">
    <source>
        <dbReference type="Google" id="ProtNLM"/>
    </source>
</evidence>
<keyword evidence="2" id="KW-1185">Reference proteome</keyword>
<protein>
    <recommendedName>
        <fullName evidence="3">40-residue YVTN family beta-propeller repeat protein</fullName>
    </recommendedName>
</protein>
<dbReference type="STRING" id="1198114.AciX9_2369"/>
<dbReference type="EMBL" id="CP002480">
    <property type="protein sequence ID" value="ADW69406.1"/>
    <property type="molecule type" value="Genomic_DNA"/>
</dbReference>
<name>E8X4J6_GRATM</name>
<accession>E8X4J6</accession>
<evidence type="ECO:0000313" key="1">
    <source>
        <dbReference type="EMBL" id="ADW69406.1"/>
    </source>
</evidence>
<dbReference type="HOGENOM" id="CLU_530768_0_0_0"/>
<dbReference type="KEGG" id="acm:AciX9_2369"/>
<dbReference type="PANTHER" id="PTHR47197">
    <property type="entry name" value="PROTEIN NIRF"/>
    <property type="match status" value="1"/>
</dbReference>
<reference evidence="2" key="1">
    <citation type="submission" date="2011-01" db="EMBL/GenBank/DDBJ databases">
        <title>Complete sequence of chromosome of Acidobacterium sp. MP5ACTX9.</title>
        <authorList>
            <consortium name="US DOE Joint Genome Institute"/>
            <person name="Lucas S."/>
            <person name="Copeland A."/>
            <person name="Lapidus A."/>
            <person name="Cheng J.-F."/>
            <person name="Goodwin L."/>
            <person name="Pitluck S."/>
            <person name="Teshima H."/>
            <person name="Detter J.C."/>
            <person name="Han C."/>
            <person name="Tapia R."/>
            <person name="Land M."/>
            <person name="Hauser L."/>
            <person name="Kyrpides N."/>
            <person name="Ivanova N."/>
            <person name="Ovchinnikova G."/>
            <person name="Pagani I."/>
            <person name="Rawat S.R."/>
            <person name="Mannisto M."/>
            <person name="Haggblom M.M."/>
            <person name="Woyke T."/>
        </authorList>
    </citation>
    <scope>NUCLEOTIDE SEQUENCE [LARGE SCALE GENOMIC DNA]</scope>
    <source>
        <strain evidence="2">MP5ACTX9</strain>
    </source>
</reference>
<dbReference type="SUPFAM" id="SSF51004">
    <property type="entry name" value="C-terminal (heme d1) domain of cytochrome cd1-nitrite reductase"/>
    <property type="match status" value="1"/>
</dbReference>